<evidence type="ECO:0000256" key="5">
    <source>
        <dbReference type="ARBA" id="ARBA00033067"/>
    </source>
</evidence>
<reference evidence="8" key="1">
    <citation type="journal article" date="2019" name="Int. J. Syst. Evol. Microbiol.">
        <title>The Global Catalogue of Microorganisms (GCM) 10K type strain sequencing project: providing services to taxonomists for standard genome sequencing and annotation.</title>
        <authorList>
            <consortium name="The Broad Institute Genomics Platform"/>
            <consortium name="The Broad Institute Genome Sequencing Center for Infectious Disease"/>
            <person name="Wu L."/>
            <person name="Ma J."/>
        </authorList>
    </citation>
    <scope>NUCLEOTIDE SEQUENCE [LARGE SCALE GENOMIC DNA]</scope>
    <source>
        <strain evidence="8">CCUG 49560</strain>
    </source>
</reference>
<organism evidence="7 8">
    <name type="scientific">Sphaerisporangium corydalis</name>
    <dbReference type="NCBI Taxonomy" id="1441875"/>
    <lineage>
        <taxon>Bacteria</taxon>
        <taxon>Bacillati</taxon>
        <taxon>Actinomycetota</taxon>
        <taxon>Actinomycetes</taxon>
        <taxon>Streptosporangiales</taxon>
        <taxon>Streptosporangiaceae</taxon>
        <taxon>Sphaerisporangium</taxon>
    </lineage>
</organism>
<evidence type="ECO:0000313" key="8">
    <source>
        <dbReference type="Proteomes" id="UP001595891"/>
    </source>
</evidence>
<feature type="domain" description="NAD-dependent epimerase/dehydratase" evidence="6">
    <location>
        <begin position="3"/>
        <end position="129"/>
    </location>
</feature>
<evidence type="ECO:0000259" key="6">
    <source>
        <dbReference type="Pfam" id="PF01370"/>
    </source>
</evidence>
<accession>A0ABV9EGA7</accession>
<keyword evidence="8" id="KW-1185">Reference proteome</keyword>
<evidence type="ECO:0000256" key="3">
    <source>
        <dbReference type="ARBA" id="ARBA00018569"/>
    </source>
</evidence>
<dbReference type="PANTHER" id="PTHR43725:SF53">
    <property type="entry name" value="UDP-ARABINOSE 4-EPIMERASE 1"/>
    <property type="match status" value="1"/>
</dbReference>
<gene>
    <name evidence="7" type="ORF">ACFO8L_17950</name>
</gene>
<dbReference type="SUPFAM" id="SSF51735">
    <property type="entry name" value="NAD(P)-binding Rossmann-fold domains"/>
    <property type="match status" value="1"/>
</dbReference>
<dbReference type="Gene3D" id="3.40.50.720">
    <property type="entry name" value="NAD(P)-binding Rossmann-like Domain"/>
    <property type="match status" value="2"/>
</dbReference>
<proteinExistence type="inferred from homology"/>
<evidence type="ECO:0000256" key="2">
    <source>
        <dbReference type="ARBA" id="ARBA00007637"/>
    </source>
</evidence>
<protein>
    <recommendedName>
        <fullName evidence="3">UDP-glucose 4-epimerase</fullName>
    </recommendedName>
    <alternativeName>
        <fullName evidence="5">Galactowaldenase</fullName>
    </alternativeName>
    <alternativeName>
        <fullName evidence="4">UDP-galactose 4-epimerase</fullName>
    </alternativeName>
</protein>
<evidence type="ECO:0000313" key="7">
    <source>
        <dbReference type="EMBL" id="MFC4587980.1"/>
    </source>
</evidence>
<comment type="caution">
    <text evidence="7">The sequence shown here is derived from an EMBL/GenBank/DDBJ whole genome shotgun (WGS) entry which is preliminary data.</text>
</comment>
<dbReference type="Pfam" id="PF01370">
    <property type="entry name" value="Epimerase"/>
    <property type="match status" value="2"/>
</dbReference>
<sequence length="359" mass="38314">MRILVTGGAGFIGRQVVAAFLAQGHEVRVIDAALEDAHGPTRPEAPEGAETIWADLRDEGAAERAVTGVDLVCHQAALPGRGREIFDAAKYVGCNDLGTAALLAAMARKGPKRLVLASSVVVYGEGRYSCAEHGEVTPVPRREEDLREGRFDPPCPDCGRPLTAVPVYEDAEAEPRNIYAVTKLAQEYLCRIWAHEVGGRCAALRYHSVYGPDISYGSAYSGTVAAFRSALDRGEAPNVYEDGTQLRDYVHVSDVAAANVAAAAWEGDGFRAFNVASGDPRPLIDMARVLSSAAGGGEPYISGVFRLGDIRHIAASPDRLMGELGWRPTMSFEAGFKEFATARLRDVTPRGGAGAEVIE</sequence>
<comment type="pathway">
    <text evidence="1">Carbohydrate metabolism; galactose metabolism.</text>
</comment>
<dbReference type="PANTHER" id="PTHR43725">
    <property type="entry name" value="UDP-GLUCOSE 4-EPIMERASE"/>
    <property type="match status" value="1"/>
</dbReference>
<dbReference type="Gene3D" id="3.90.25.10">
    <property type="entry name" value="UDP-galactose 4-epimerase, domain 1"/>
    <property type="match status" value="1"/>
</dbReference>
<dbReference type="EMBL" id="JBHSFN010000010">
    <property type="protein sequence ID" value="MFC4587980.1"/>
    <property type="molecule type" value="Genomic_DNA"/>
</dbReference>
<comment type="similarity">
    <text evidence="2">Belongs to the NAD(P)-dependent epimerase/dehydratase family.</text>
</comment>
<dbReference type="InterPro" id="IPR036291">
    <property type="entry name" value="NAD(P)-bd_dom_sf"/>
</dbReference>
<feature type="domain" description="NAD-dependent epimerase/dehydratase" evidence="6">
    <location>
        <begin position="169"/>
        <end position="276"/>
    </location>
</feature>
<evidence type="ECO:0000256" key="4">
    <source>
        <dbReference type="ARBA" id="ARBA00031367"/>
    </source>
</evidence>
<dbReference type="RefSeq" id="WP_262840753.1">
    <property type="nucleotide sequence ID" value="NZ_JANZYP010000002.1"/>
</dbReference>
<dbReference type="Proteomes" id="UP001595891">
    <property type="component" value="Unassembled WGS sequence"/>
</dbReference>
<evidence type="ECO:0000256" key="1">
    <source>
        <dbReference type="ARBA" id="ARBA00004947"/>
    </source>
</evidence>
<name>A0ABV9EGA7_9ACTN</name>
<dbReference type="InterPro" id="IPR001509">
    <property type="entry name" value="Epimerase_deHydtase"/>
</dbReference>